<dbReference type="InterPro" id="IPR016965">
    <property type="entry name" value="Pase_PHOSPHO-typ"/>
</dbReference>
<comment type="catalytic activity">
    <reaction evidence="1">
        <text>beta-D-fructose 1-phosphate + H2O = D-fructose + phosphate</text>
        <dbReference type="Rhea" id="RHEA:35603"/>
        <dbReference type="ChEBI" id="CHEBI:15377"/>
        <dbReference type="ChEBI" id="CHEBI:37721"/>
        <dbReference type="ChEBI" id="CHEBI:43474"/>
        <dbReference type="ChEBI" id="CHEBI:138881"/>
    </reaction>
</comment>
<evidence type="ECO:0000313" key="10">
    <source>
        <dbReference type="EMBL" id="CCC49201.1"/>
    </source>
</evidence>
<keyword evidence="6" id="KW-0378">Hydrolase</keyword>
<dbReference type="Pfam" id="PF06888">
    <property type="entry name" value="Put_Phosphatase"/>
    <property type="match status" value="1"/>
</dbReference>
<dbReference type="OMA" id="DYCPVLN"/>
<dbReference type="InterPro" id="IPR002791">
    <property type="entry name" value="ARMT1-like_metal-bd"/>
</dbReference>
<evidence type="ECO:0000256" key="2">
    <source>
        <dbReference type="ARBA" id="ARBA00001936"/>
    </source>
</evidence>
<accession>G0TYZ8</accession>
<dbReference type="Gene3D" id="3.40.50.1000">
    <property type="entry name" value="HAD superfamily/HAD-like"/>
    <property type="match status" value="1"/>
</dbReference>
<evidence type="ECO:0000256" key="5">
    <source>
        <dbReference type="ARBA" id="ARBA00022723"/>
    </source>
</evidence>
<dbReference type="VEuPathDB" id="TriTrypDB:TvY486_0705280"/>
<evidence type="ECO:0000256" key="8">
    <source>
        <dbReference type="ARBA" id="ARBA00048809"/>
    </source>
</evidence>
<dbReference type="Pfam" id="PF01937">
    <property type="entry name" value="ARMT1-like_dom"/>
    <property type="match status" value="1"/>
</dbReference>
<evidence type="ECO:0000256" key="7">
    <source>
        <dbReference type="ARBA" id="ARBA00023211"/>
    </source>
</evidence>
<proteinExistence type="inferred from homology"/>
<evidence type="ECO:0000256" key="3">
    <source>
        <dbReference type="ARBA" id="ARBA00001967"/>
    </source>
</evidence>
<dbReference type="SUPFAM" id="SSF56784">
    <property type="entry name" value="HAD-like"/>
    <property type="match status" value="1"/>
</dbReference>
<organism evidence="10">
    <name type="scientific">Trypanosoma vivax (strain Y486)</name>
    <dbReference type="NCBI Taxonomy" id="1055687"/>
    <lineage>
        <taxon>Eukaryota</taxon>
        <taxon>Discoba</taxon>
        <taxon>Euglenozoa</taxon>
        <taxon>Kinetoplastea</taxon>
        <taxon>Metakinetoplastina</taxon>
        <taxon>Trypanosomatida</taxon>
        <taxon>Trypanosomatidae</taxon>
        <taxon>Trypanosoma</taxon>
        <taxon>Duttonella</taxon>
    </lineage>
</organism>
<dbReference type="GO" id="GO:0006974">
    <property type="term" value="P:DNA damage response"/>
    <property type="evidence" value="ECO:0007669"/>
    <property type="project" value="TreeGrafter"/>
</dbReference>
<dbReference type="InterPro" id="IPR036412">
    <property type="entry name" value="HAD-like_sf"/>
</dbReference>
<evidence type="ECO:0000259" key="9">
    <source>
        <dbReference type="Pfam" id="PF01937"/>
    </source>
</evidence>
<dbReference type="SUPFAM" id="SSF111321">
    <property type="entry name" value="AF1104-like"/>
    <property type="match status" value="1"/>
</dbReference>
<dbReference type="PANTHER" id="PTHR12260">
    <property type="entry name" value="DAMAGE-CONTROL PHOSPHATASE ARMT1"/>
    <property type="match status" value="1"/>
</dbReference>
<comment type="cofactor">
    <cofactor evidence="2">
        <name>Mn(2+)</name>
        <dbReference type="ChEBI" id="CHEBI:29035"/>
    </cofactor>
</comment>
<dbReference type="Gene3D" id="3.40.50.10880">
    <property type="entry name" value="Uncharacterised protein PF01937, DUF89, domain 3"/>
    <property type="match status" value="1"/>
</dbReference>
<dbReference type="InterPro" id="IPR023214">
    <property type="entry name" value="HAD_sf"/>
</dbReference>
<evidence type="ECO:0000256" key="1">
    <source>
        <dbReference type="ARBA" id="ARBA00001326"/>
    </source>
</evidence>
<evidence type="ECO:0000256" key="4">
    <source>
        <dbReference type="ARBA" id="ARBA00009519"/>
    </source>
</evidence>
<keyword evidence="7" id="KW-0464">Manganese</keyword>
<keyword evidence="5" id="KW-0479">Metal-binding</keyword>
<dbReference type="PANTHER" id="PTHR12260:SF6">
    <property type="entry name" value="DAMAGE-CONTROL PHOSPHATASE ARMT1"/>
    <property type="match status" value="1"/>
</dbReference>
<evidence type="ECO:0000256" key="6">
    <source>
        <dbReference type="ARBA" id="ARBA00022801"/>
    </source>
</evidence>
<dbReference type="EMBL" id="HE573023">
    <property type="protein sequence ID" value="CCC49201.1"/>
    <property type="molecule type" value="Genomic_DNA"/>
</dbReference>
<name>G0TYZ8_TRYVY</name>
<comment type="catalytic activity">
    <reaction evidence="8">
        <text>beta-D-fructose 6-phosphate = dihydroxyacetone + D-glyceraldehyde 3-phosphate</text>
        <dbReference type="Rhea" id="RHEA:28002"/>
        <dbReference type="ChEBI" id="CHEBI:16016"/>
        <dbReference type="ChEBI" id="CHEBI:57634"/>
        <dbReference type="ChEBI" id="CHEBI:59776"/>
    </reaction>
</comment>
<gene>
    <name evidence="10" type="ORF">TVY486_0705280</name>
</gene>
<dbReference type="GO" id="GO:0016791">
    <property type="term" value="F:phosphatase activity"/>
    <property type="evidence" value="ECO:0007669"/>
    <property type="project" value="InterPro"/>
</dbReference>
<dbReference type="AlphaFoldDB" id="G0TYZ8"/>
<comment type="similarity">
    <text evidence="4">Belongs to the damage-control phosphatase family. Sugar phosphate phosphatase III subfamily.</text>
</comment>
<comment type="cofactor">
    <cofactor evidence="3">
        <name>Ni(2+)</name>
        <dbReference type="ChEBI" id="CHEBI:49786"/>
    </cofactor>
</comment>
<reference evidence="10" key="1">
    <citation type="journal article" date="2012" name="Proc. Natl. Acad. Sci. U.S.A.">
        <title>Antigenic diversity is generated by distinct evolutionary mechanisms in African trypanosome species.</title>
        <authorList>
            <person name="Jackson A.P."/>
            <person name="Berry A."/>
            <person name="Aslett M."/>
            <person name="Allison H.C."/>
            <person name="Burton P."/>
            <person name="Vavrova-Anderson J."/>
            <person name="Brown R."/>
            <person name="Browne H."/>
            <person name="Corton N."/>
            <person name="Hauser H."/>
            <person name="Gamble J."/>
            <person name="Gilderthorp R."/>
            <person name="Marcello L."/>
            <person name="McQuillan J."/>
            <person name="Otto T.D."/>
            <person name="Quail M.A."/>
            <person name="Sanders M.J."/>
            <person name="van Tonder A."/>
            <person name="Ginger M.L."/>
            <person name="Field M.C."/>
            <person name="Barry J.D."/>
            <person name="Hertz-Fowler C."/>
            <person name="Berriman M."/>
        </authorList>
    </citation>
    <scope>NUCLEOTIDE SEQUENCE</scope>
    <source>
        <strain evidence="10">Y486</strain>
    </source>
</reference>
<protein>
    <recommendedName>
        <fullName evidence="9">Damage-control phosphatase ARMT1-like metal-binding domain-containing protein</fullName>
    </recommendedName>
</protein>
<feature type="domain" description="Damage-control phosphatase ARMT1-like metal-binding" evidence="9">
    <location>
        <begin position="489"/>
        <end position="838"/>
    </location>
</feature>
<dbReference type="GO" id="GO:0046872">
    <property type="term" value="F:metal ion binding"/>
    <property type="evidence" value="ECO:0007669"/>
    <property type="project" value="UniProtKB-KW"/>
</dbReference>
<dbReference type="InterPro" id="IPR036075">
    <property type="entry name" value="ARMT-1-like_metal-bd_sf"/>
</dbReference>
<dbReference type="InterPro" id="IPR039763">
    <property type="entry name" value="ARMT1"/>
</dbReference>
<dbReference type="GO" id="GO:0005634">
    <property type="term" value="C:nucleus"/>
    <property type="evidence" value="ECO:0007669"/>
    <property type="project" value="TreeGrafter"/>
</dbReference>
<sequence>MPETLTLCPSAAFGQSFLVVFDFDCTIIDCNSDEVVPEHLGCGPLFESLVKKGGMQWTRLMDSVLAPYSKANIKDAVEKGVTMDEDMPSVFHFLSQSHLNGDEQGASPFPPVEIAVASDANVLFIEETISRHLPFARNSIKQIHSNAYHEVSAEGSRRSRVEWHEPNGHDCPCCMHREHPNMCKSRIIARLLHSTRLVDPTVVFVGDGSNDYCPVLNMLRPRDFMLARRCFPIHKELANRKSVGGCCGIALWSNAKDLLQCFQHILKPSGRLPPLARFRDVGPREFRSVTLLERMPNVLSRTLESNLAWVSAEGKRLLEALREATRANAPVSPLPGQLNVPPWLQAYSNAPEFDSRKGCDNCEAPRWGQLPWLHGEIYFYHLIAQYTLLQGSRTEVSEDGVAVPNIVSPYAVCTAVGNCTFSQTPEAAVVAKGSIPQQSFNPSFLAESTRGNGQPSVDDGILLLDSTRKFSDIAGGVSHVPGSGFFQSYRDFFADEKREVLRKFLRPKIFPMLSCAPWEMGDEFVEVMLRWMLWGNGVDLSMFTLEQLETISARAGGEKHECTADSCSLDELRNVERGIASQKDEHIVGNQLQEVAKLVHQTVRKTEAQLGKQCTINIVMDNVGVECVADLVFALWILHHHPSLVVVLHVKNMPYYVSDVTPADLVLLLEELEGYALREPGTAETLMSFVKLVRAALKDGRLRVDADTVWTQPCEYRELPPHVCNSYFFTQRVMDVEELKVSSRSNVDPFSCREFTPHSALVIFKGDLNFRRLVGDRHWDSRSFASTLAPVADNKARAEAPSFGEVVAGFWPAHVVPVCAIRTIKSECCVGVSSARQAELDRSDPQWRTSGSYGVILLAMDKR</sequence>